<dbReference type="InterPro" id="IPR003409">
    <property type="entry name" value="MORN"/>
</dbReference>
<dbReference type="Gene3D" id="2.20.110.10">
    <property type="entry name" value="Histone H3 K4-specific methyltransferase SET7/9 N-terminal domain"/>
    <property type="match status" value="4"/>
</dbReference>
<evidence type="ECO:0000256" key="4">
    <source>
        <dbReference type="SAM" id="SignalP"/>
    </source>
</evidence>
<reference evidence="5 6" key="1">
    <citation type="submission" date="2024-02" db="EMBL/GenBank/DDBJ databases">
        <authorList>
            <person name="Chen Y."/>
            <person name="Shah S."/>
            <person name="Dougan E. K."/>
            <person name="Thang M."/>
            <person name="Chan C."/>
        </authorList>
    </citation>
    <scope>NUCLEOTIDE SEQUENCE [LARGE SCALE GENOMIC DNA]</scope>
</reference>
<feature type="region of interest" description="Disordered" evidence="2">
    <location>
        <begin position="148"/>
        <end position="173"/>
    </location>
</feature>
<dbReference type="PANTHER" id="PTHR43215">
    <property type="entry name" value="RADIAL SPOKE HEAD 1 HOMOLOG"/>
    <property type="match status" value="1"/>
</dbReference>
<sequence>MVSKPGLGPLGISLVVSLFSLVPATSATHDVRKHEQSIISAEANVMRRDVAATEDELRGGTAKVSHAWHASAQTSFPRTSGAPWPNPVHHAVQHVNPDASQGTGAVGQGPAGKDAKGGKAPNDVKEAEAIVEKFFKIEAMVARETGLPLNSSSAAEKEMEEAAKKEEEDEEEEEGRIDLLYASMIVCVILVAGLAYYRLMLEVEGLRDKSLGHGTTKSCEHNVLEGNATYEGGWLNGQKHGNGVLTGKDGAKYVGQFKHDKKEGQGVYYYPSGAKYTGQWANDMQEGHGKEEWADGSVFEGDFKAGAKHGRGQFIWSTLCRYEGEFDNNDMHGEGVYTWSDGRGYSGRWTHNTMGPSGKMWWSDGRTYIGEFLDGRKHGEGTLTWPDGRSYCGQWQDGKQHGNAVAQTAKGLKRQSVWKDGNSGRRAWHLLLMASCYYQ</sequence>
<feature type="chain" id="PRO_5046648207" evidence="4">
    <location>
        <begin position="28"/>
        <end position="439"/>
    </location>
</feature>
<dbReference type="PANTHER" id="PTHR43215:SF14">
    <property type="entry name" value="RADIAL SPOKE HEAD 1 HOMOLOG"/>
    <property type="match status" value="1"/>
</dbReference>
<dbReference type="SUPFAM" id="SSF82185">
    <property type="entry name" value="Histone H3 K4-specific methyltransferase SET7/9 N-terminal domain"/>
    <property type="match status" value="2"/>
</dbReference>
<feature type="signal peptide" evidence="4">
    <location>
        <begin position="1"/>
        <end position="27"/>
    </location>
</feature>
<accession>A0ABP0KDT3</accession>
<keyword evidence="4" id="KW-0732">Signal</keyword>
<feature type="region of interest" description="Disordered" evidence="2">
    <location>
        <begin position="88"/>
        <end position="122"/>
    </location>
</feature>
<feature type="compositionally biased region" description="Basic and acidic residues" evidence="2">
    <location>
        <begin position="113"/>
        <end position="122"/>
    </location>
</feature>
<dbReference type="EMBL" id="CAXAMN010008158">
    <property type="protein sequence ID" value="CAK9024189.1"/>
    <property type="molecule type" value="Genomic_DNA"/>
</dbReference>
<gene>
    <name evidence="5" type="ORF">CCMP2556_LOCUS15530</name>
</gene>
<proteinExistence type="predicted"/>
<keyword evidence="3" id="KW-0472">Membrane</keyword>
<name>A0ABP0KDT3_9DINO</name>
<dbReference type="SMART" id="SM00698">
    <property type="entry name" value="MORN"/>
    <property type="match status" value="8"/>
</dbReference>
<keyword evidence="6" id="KW-1185">Reference proteome</keyword>
<evidence type="ECO:0000256" key="2">
    <source>
        <dbReference type="SAM" id="MobiDB-lite"/>
    </source>
</evidence>
<keyword evidence="1" id="KW-0677">Repeat</keyword>
<evidence type="ECO:0000256" key="1">
    <source>
        <dbReference type="ARBA" id="ARBA00022737"/>
    </source>
</evidence>
<feature type="transmembrane region" description="Helical" evidence="3">
    <location>
        <begin position="179"/>
        <end position="199"/>
    </location>
</feature>
<organism evidence="5 6">
    <name type="scientific">Durusdinium trenchii</name>
    <dbReference type="NCBI Taxonomy" id="1381693"/>
    <lineage>
        <taxon>Eukaryota</taxon>
        <taxon>Sar</taxon>
        <taxon>Alveolata</taxon>
        <taxon>Dinophyceae</taxon>
        <taxon>Suessiales</taxon>
        <taxon>Symbiodiniaceae</taxon>
        <taxon>Durusdinium</taxon>
    </lineage>
</organism>
<evidence type="ECO:0000256" key="3">
    <source>
        <dbReference type="SAM" id="Phobius"/>
    </source>
</evidence>
<dbReference type="Proteomes" id="UP001642484">
    <property type="component" value="Unassembled WGS sequence"/>
</dbReference>
<comment type="caution">
    <text evidence="5">The sequence shown here is derived from an EMBL/GenBank/DDBJ whole genome shotgun (WGS) entry which is preliminary data.</text>
</comment>
<feature type="compositionally biased region" description="Basic and acidic residues" evidence="2">
    <location>
        <begin position="155"/>
        <end position="166"/>
    </location>
</feature>
<evidence type="ECO:0000313" key="6">
    <source>
        <dbReference type="Proteomes" id="UP001642484"/>
    </source>
</evidence>
<dbReference type="Pfam" id="PF02493">
    <property type="entry name" value="MORN"/>
    <property type="match status" value="7"/>
</dbReference>
<evidence type="ECO:0000313" key="5">
    <source>
        <dbReference type="EMBL" id="CAK9024189.1"/>
    </source>
</evidence>
<keyword evidence="3" id="KW-0812">Transmembrane</keyword>
<protein>
    <submittedName>
        <fullName evidence="5">Uncharacterized protein</fullName>
    </submittedName>
</protein>
<keyword evidence="3" id="KW-1133">Transmembrane helix</keyword>